<accession>A0A0X8X9P0</accession>
<dbReference type="EMBL" id="AP017372">
    <property type="protein sequence ID" value="BAU58010.1"/>
    <property type="molecule type" value="Genomic_DNA"/>
</dbReference>
<keyword evidence="11" id="KW-0012">Acyltransferase</keyword>
<keyword evidence="7 10" id="KW-1208">Phospholipid metabolism</keyword>
<dbReference type="PANTHER" id="PTHR30100:SF1">
    <property type="entry name" value="PHOSPHATE ACYLTRANSFERASE"/>
    <property type="match status" value="1"/>
</dbReference>
<evidence type="ECO:0000256" key="10">
    <source>
        <dbReference type="HAMAP-Rule" id="MF_00019"/>
    </source>
</evidence>
<keyword evidence="4 10" id="KW-0808">Transferase</keyword>
<dbReference type="OrthoDB" id="9806408at2"/>
<evidence type="ECO:0000313" key="11">
    <source>
        <dbReference type="EMBL" id="BAU58010.1"/>
    </source>
</evidence>
<keyword evidence="3 10" id="KW-0444">Lipid biosynthesis</keyword>
<keyword evidence="12" id="KW-1185">Reference proteome</keyword>
<evidence type="ECO:0000256" key="2">
    <source>
        <dbReference type="ARBA" id="ARBA00022490"/>
    </source>
</evidence>
<dbReference type="NCBIfam" id="TIGR00182">
    <property type="entry name" value="plsX"/>
    <property type="match status" value="1"/>
</dbReference>
<evidence type="ECO:0000256" key="6">
    <source>
        <dbReference type="ARBA" id="ARBA00023209"/>
    </source>
</evidence>
<evidence type="ECO:0000256" key="3">
    <source>
        <dbReference type="ARBA" id="ARBA00022516"/>
    </source>
</evidence>
<keyword evidence="2 10" id="KW-0963">Cytoplasm</keyword>
<proteinExistence type="inferred from homology"/>
<comment type="subcellular location">
    <subcellularLocation>
        <location evidence="10">Cytoplasm</location>
    </subcellularLocation>
    <text evidence="10">Associated with the membrane possibly through PlsY.</text>
</comment>
<comment type="catalytic activity">
    <reaction evidence="1 10">
        <text>a fatty acyl-[ACP] + phosphate = an acyl phosphate + holo-[ACP]</text>
        <dbReference type="Rhea" id="RHEA:42292"/>
        <dbReference type="Rhea" id="RHEA-COMP:9685"/>
        <dbReference type="Rhea" id="RHEA-COMP:14125"/>
        <dbReference type="ChEBI" id="CHEBI:43474"/>
        <dbReference type="ChEBI" id="CHEBI:59918"/>
        <dbReference type="ChEBI" id="CHEBI:64479"/>
        <dbReference type="ChEBI" id="CHEBI:138651"/>
        <dbReference type="EC" id="2.3.1.274"/>
    </reaction>
</comment>
<evidence type="ECO:0000256" key="4">
    <source>
        <dbReference type="ARBA" id="ARBA00022679"/>
    </source>
</evidence>
<reference evidence="11" key="1">
    <citation type="submission" date="2016-02" db="EMBL/GenBank/DDBJ databases">
        <title>Halorhodospira halochloris DSM-1059 complete genome, version 2.</title>
        <authorList>
            <person name="Tsukatani Y."/>
        </authorList>
    </citation>
    <scope>NUCLEOTIDE SEQUENCE</scope>
    <source>
        <strain evidence="11">DSM 1059</strain>
    </source>
</reference>
<evidence type="ECO:0000256" key="1">
    <source>
        <dbReference type="ARBA" id="ARBA00001232"/>
    </source>
</evidence>
<dbReference type="GO" id="GO:0006633">
    <property type="term" value="P:fatty acid biosynthetic process"/>
    <property type="evidence" value="ECO:0007669"/>
    <property type="project" value="UniProtKB-UniRule"/>
</dbReference>
<evidence type="ECO:0000256" key="8">
    <source>
        <dbReference type="ARBA" id="ARBA00024069"/>
    </source>
</evidence>
<dbReference type="KEGG" id="hhk:HH1059_13020"/>
<evidence type="ECO:0000313" key="12">
    <source>
        <dbReference type="Proteomes" id="UP000218890"/>
    </source>
</evidence>
<dbReference type="InterPro" id="IPR012281">
    <property type="entry name" value="Phospholipid_synth_PlsX-like"/>
</dbReference>
<evidence type="ECO:0000256" key="9">
    <source>
        <dbReference type="ARBA" id="ARBA00046608"/>
    </source>
</evidence>
<comment type="pathway">
    <text evidence="10">Lipid metabolism; phospholipid metabolism.</text>
</comment>
<dbReference type="AlphaFoldDB" id="A0A0X8X9P0"/>
<dbReference type="Gene3D" id="3.40.718.10">
    <property type="entry name" value="Isopropylmalate Dehydrogenase"/>
    <property type="match status" value="1"/>
</dbReference>
<comment type="similarity">
    <text evidence="10">Belongs to the PlsX family.</text>
</comment>
<dbReference type="EC" id="2.3.1.274" evidence="8 10"/>
<sequence>MTNAQSKDRGADAVGADGVTTTLTLDAMGGDYGPSVVVPAAVDAIKRHKDLRLILVGRESAIAEQLDKLQAPDSGRLITRHCSQVVEMDESPSIALRNKRDSSMRVALDMVKAGEADGCVSAGNTGALMATARYLLKTLPGIDRPAIMSTIPAKGGATHMLDLGANVDCKAEHLFQFAVMGSVAIEAVYGIERPRVGLLNIGEEDIKGNDQVKKAAEMLSNAEEINYTGYIEGDGVFSGEADIVVCDGFVGNVSLKSSEGVASLISDYMRMEFHRNILTRLAGLVALPVLKSLRRRIDPRQYNGASLLGLRAVAMKSHGSADSFSFGRAIDTAVVEAEQNVPGLIGERIGGLLGGFRRRR</sequence>
<dbReference type="SUPFAM" id="SSF53659">
    <property type="entry name" value="Isocitrate/Isopropylmalate dehydrogenase-like"/>
    <property type="match status" value="1"/>
</dbReference>
<protein>
    <recommendedName>
        <fullName evidence="8 10">Phosphate acyltransferase</fullName>
        <ecNumber evidence="8 10">2.3.1.274</ecNumber>
    </recommendedName>
    <alternativeName>
        <fullName evidence="10">Acyl-ACP phosphotransacylase</fullName>
    </alternativeName>
    <alternativeName>
        <fullName evidence="10">Acyl-[acyl-carrier-protein]--phosphate acyltransferase</fullName>
    </alternativeName>
    <alternativeName>
        <fullName evidence="10">Phosphate-acyl-ACP acyltransferase</fullName>
    </alternativeName>
</protein>
<dbReference type="GO" id="GO:0008654">
    <property type="term" value="P:phospholipid biosynthetic process"/>
    <property type="evidence" value="ECO:0007669"/>
    <property type="project" value="UniProtKB-KW"/>
</dbReference>
<gene>
    <name evidence="10 11" type="primary">plsX</name>
    <name evidence="11" type="ORF">HH1059_13020</name>
</gene>
<organism evidence="11 12">
    <name type="scientific">Halorhodospira halochloris</name>
    <name type="common">Ectothiorhodospira halochloris</name>
    <dbReference type="NCBI Taxonomy" id="1052"/>
    <lineage>
        <taxon>Bacteria</taxon>
        <taxon>Pseudomonadati</taxon>
        <taxon>Pseudomonadota</taxon>
        <taxon>Gammaproteobacteria</taxon>
        <taxon>Chromatiales</taxon>
        <taxon>Ectothiorhodospiraceae</taxon>
        <taxon>Halorhodospira</taxon>
    </lineage>
</organism>
<dbReference type="HAMAP" id="MF_00019">
    <property type="entry name" value="PlsX"/>
    <property type="match status" value="1"/>
</dbReference>
<keyword evidence="5 10" id="KW-0443">Lipid metabolism</keyword>
<name>A0A0X8X9P0_HALHR</name>
<dbReference type="UniPathway" id="UPA00085"/>
<dbReference type="Pfam" id="PF02504">
    <property type="entry name" value="FA_synthesis"/>
    <property type="match status" value="1"/>
</dbReference>
<dbReference type="GO" id="GO:0043811">
    <property type="term" value="F:phosphate:acyl-[acyl carrier protein] acyltransferase activity"/>
    <property type="evidence" value="ECO:0007669"/>
    <property type="project" value="UniProtKB-UniRule"/>
</dbReference>
<comment type="function">
    <text evidence="10">Catalyzes the reversible formation of acyl-phosphate (acyl-PO(4)) from acyl-[acyl-carrier-protein] (acyl-ACP). This enzyme utilizes acyl-ACP as fatty acyl donor, but not acyl-CoA.</text>
</comment>
<dbReference type="Proteomes" id="UP000218890">
    <property type="component" value="Chromosome"/>
</dbReference>
<dbReference type="InterPro" id="IPR003664">
    <property type="entry name" value="FA_synthesis"/>
</dbReference>
<evidence type="ECO:0000256" key="7">
    <source>
        <dbReference type="ARBA" id="ARBA00023264"/>
    </source>
</evidence>
<evidence type="ECO:0000256" key="5">
    <source>
        <dbReference type="ARBA" id="ARBA00023098"/>
    </source>
</evidence>
<dbReference type="PIRSF" id="PIRSF002465">
    <property type="entry name" value="Phsphlp_syn_PlsX"/>
    <property type="match status" value="1"/>
</dbReference>
<comment type="subunit">
    <text evidence="9 10">Homodimer. Probably interacts with PlsY.</text>
</comment>
<dbReference type="GO" id="GO:0005737">
    <property type="term" value="C:cytoplasm"/>
    <property type="evidence" value="ECO:0007669"/>
    <property type="project" value="UniProtKB-SubCell"/>
</dbReference>
<keyword evidence="6 10" id="KW-0594">Phospholipid biosynthesis</keyword>
<dbReference type="PANTHER" id="PTHR30100">
    <property type="entry name" value="FATTY ACID/PHOSPHOLIPID SYNTHESIS PROTEIN PLSX"/>
    <property type="match status" value="1"/>
</dbReference>